<evidence type="ECO:0000313" key="1">
    <source>
        <dbReference type="EMBL" id="SVD53786.1"/>
    </source>
</evidence>
<sequence length="27" mass="2620">FLAGKGASMMSGCCVPIDAGEGKVYAG</sequence>
<reference evidence="1" key="1">
    <citation type="submission" date="2018-05" db="EMBL/GenBank/DDBJ databases">
        <authorList>
            <person name="Lanie J.A."/>
            <person name="Ng W.-L."/>
            <person name="Kazmierczak K.M."/>
            <person name="Andrzejewski T.M."/>
            <person name="Davidsen T.M."/>
            <person name="Wayne K.J."/>
            <person name="Tettelin H."/>
            <person name="Glass J.I."/>
            <person name="Rusch D."/>
            <person name="Podicherti R."/>
            <person name="Tsui H.-C.T."/>
            <person name="Winkler M.E."/>
        </authorList>
    </citation>
    <scope>NUCLEOTIDE SEQUENCE</scope>
</reference>
<dbReference type="AlphaFoldDB" id="A0A382W4L2"/>
<protein>
    <submittedName>
        <fullName evidence="1">Uncharacterized protein</fullName>
    </submittedName>
</protein>
<gene>
    <name evidence="1" type="ORF">METZ01_LOCUS406640</name>
</gene>
<accession>A0A382W4L2</accession>
<feature type="non-terminal residue" evidence="1">
    <location>
        <position position="1"/>
    </location>
</feature>
<dbReference type="EMBL" id="UINC01157027">
    <property type="protein sequence ID" value="SVD53786.1"/>
    <property type="molecule type" value="Genomic_DNA"/>
</dbReference>
<name>A0A382W4L2_9ZZZZ</name>
<proteinExistence type="predicted"/>
<organism evidence="1">
    <name type="scientific">marine metagenome</name>
    <dbReference type="NCBI Taxonomy" id="408172"/>
    <lineage>
        <taxon>unclassified sequences</taxon>
        <taxon>metagenomes</taxon>
        <taxon>ecological metagenomes</taxon>
    </lineage>
</organism>